<evidence type="ECO:0000313" key="2">
    <source>
        <dbReference type="Proteomes" id="UP000828941"/>
    </source>
</evidence>
<reference evidence="1 2" key="1">
    <citation type="journal article" date="2022" name="DNA Res.">
        <title>Chromosomal-level genome assembly of the orchid tree Bauhinia variegata (Leguminosae; Cercidoideae) supports the allotetraploid origin hypothesis of Bauhinia.</title>
        <authorList>
            <person name="Zhong Y."/>
            <person name="Chen Y."/>
            <person name="Zheng D."/>
            <person name="Pang J."/>
            <person name="Liu Y."/>
            <person name="Luo S."/>
            <person name="Meng S."/>
            <person name="Qian L."/>
            <person name="Wei D."/>
            <person name="Dai S."/>
            <person name="Zhou R."/>
        </authorList>
    </citation>
    <scope>NUCLEOTIDE SEQUENCE [LARGE SCALE GENOMIC DNA]</scope>
    <source>
        <strain evidence="1">BV-YZ2020</strain>
    </source>
</reference>
<dbReference type="Proteomes" id="UP000828941">
    <property type="component" value="Chromosome 6"/>
</dbReference>
<evidence type="ECO:0000313" key="1">
    <source>
        <dbReference type="EMBL" id="KAI4334922.1"/>
    </source>
</evidence>
<organism evidence="1 2">
    <name type="scientific">Bauhinia variegata</name>
    <name type="common">Purple orchid tree</name>
    <name type="synonym">Phanera variegata</name>
    <dbReference type="NCBI Taxonomy" id="167791"/>
    <lineage>
        <taxon>Eukaryota</taxon>
        <taxon>Viridiplantae</taxon>
        <taxon>Streptophyta</taxon>
        <taxon>Embryophyta</taxon>
        <taxon>Tracheophyta</taxon>
        <taxon>Spermatophyta</taxon>
        <taxon>Magnoliopsida</taxon>
        <taxon>eudicotyledons</taxon>
        <taxon>Gunneridae</taxon>
        <taxon>Pentapetalae</taxon>
        <taxon>rosids</taxon>
        <taxon>fabids</taxon>
        <taxon>Fabales</taxon>
        <taxon>Fabaceae</taxon>
        <taxon>Cercidoideae</taxon>
        <taxon>Cercideae</taxon>
        <taxon>Bauhiniinae</taxon>
        <taxon>Bauhinia</taxon>
    </lineage>
</organism>
<proteinExistence type="predicted"/>
<protein>
    <submittedName>
        <fullName evidence="1">Uncharacterized protein</fullName>
    </submittedName>
</protein>
<sequence>MPQRMAVTYADLEPSCKRTDLSRKTVAFFIVVTILLGLFCFILCLMAEATRSEATWVSTDDKGKGGKSCAYSGSGKVPLLCCVCAFVGLAIVMLVGHIYMLIAVTKMPETPLITWDPASAPPKSLSWQLGFFYVATWICFAVGEVLLLAGITVESGHLQNWDKPKASCLIIKQGLLSAAGVFALITVFLAIGLYLTALHAQRIYQETVNVRRQVLETSALYSSPPTIPQRQFMTVARENPMSTHNHQQGHLHQLLRKS</sequence>
<accession>A0ACB9NG56</accession>
<keyword evidence="2" id="KW-1185">Reference proteome</keyword>
<comment type="caution">
    <text evidence="1">The sequence shown here is derived from an EMBL/GenBank/DDBJ whole genome shotgun (WGS) entry which is preliminary data.</text>
</comment>
<gene>
    <name evidence="1" type="ORF">L6164_013622</name>
</gene>
<name>A0ACB9NG56_BAUVA</name>
<dbReference type="EMBL" id="CM039431">
    <property type="protein sequence ID" value="KAI4334922.1"/>
    <property type="molecule type" value="Genomic_DNA"/>
</dbReference>